<feature type="chain" id="PRO_5032838144" description="Spore coat protein" evidence="2">
    <location>
        <begin position="21"/>
        <end position="125"/>
    </location>
</feature>
<dbReference type="Proteomes" id="UP000549052">
    <property type="component" value="Unassembled WGS sequence"/>
</dbReference>
<dbReference type="RefSeq" id="WP_182547528.1">
    <property type="nucleotide sequence ID" value="NZ_JACGXN010000001.1"/>
</dbReference>
<accession>A0A839EA64</accession>
<feature type="region of interest" description="Disordered" evidence="1">
    <location>
        <begin position="77"/>
        <end position="125"/>
    </location>
</feature>
<feature type="compositionally biased region" description="Basic and acidic residues" evidence="1">
    <location>
        <begin position="78"/>
        <end position="91"/>
    </location>
</feature>
<comment type="caution">
    <text evidence="3">The sequence shown here is derived from an EMBL/GenBank/DDBJ whole genome shotgun (WGS) entry which is preliminary data.</text>
</comment>
<evidence type="ECO:0008006" key="5">
    <source>
        <dbReference type="Google" id="ProtNLM"/>
    </source>
</evidence>
<dbReference type="AlphaFoldDB" id="A0A839EA64"/>
<proteinExistence type="predicted"/>
<name>A0A839EA64_9HYPH</name>
<dbReference type="PROSITE" id="PS51257">
    <property type="entry name" value="PROKAR_LIPOPROTEIN"/>
    <property type="match status" value="1"/>
</dbReference>
<evidence type="ECO:0000256" key="1">
    <source>
        <dbReference type="SAM" id="MobiDB-lite"/>
    </source>
</evidence>
<keyword evidence="2" id="KW-0732">Signal</keyword>
<protein>
    <recommendedName>
        <fullName evidence="5">Spore coat protein</fullName>
    </recommendedName>
</protein>
<feature type="compositionally biased region" description="Basic and acidic residues" evidence="1">
    <location>
        <begin position="99"/>
        <end position="110"/>
    </location>
</feature>
<organism evidence="3 4">
    <name type="scientific">Phyllobacterium myrsinacearum</name>
    <dbReference type="NCBI Taxonomy" id="28101"/>
    <lineage>
        <taxon>Bacteria</taxon>
        <taxon>Pseudomonadati</taxon>
        <taxon>Pseudomonadota</taxon>
        <taxon>Alphaproteobacteria</taxon>
        <taxon>Hyphomicrobiales</taxon>
        <taxon>Phyllobacteriaceae</taxon>
        <taxon>Phyllobacterium</taxon>
    </lineage>
</organism>
<gene>
    <name evidence="3" type="ORF">FHW16_000453</name>
</gene>
<reference evidence="3 4" key="1">
    <citation type="submission" date="2020-07" db="EMBL/GenBank/DDBJ databases">
        <title>Genomic Encyclopedia of Type Strains, Phase IV (KMG-V): Genome sequencing to study the core and pangenomes of soil and plant-associated prokaryotes.</title>
        <authorList>
            <person name="Whitman W."/>
        </authorList>
    </citation>
    <scope>NUCLEOTIDE SEQUENCE [LARGE SCALE GENOMIC DNA]</scope>
    <source>
        <strain evidence="3 4">AN3</strain>
    </source>
</reference>
<evidence type="ECO:0000313" key="3">
    <source>
        <dbReference type="EMBL" id="MBA8876771.1"/>
    </source>
</evidence>
<feature type="signal peptide" evidence="2">
    <location>
        <begin position="1"/>
        <end position="20"/>
    </location>
</feature>
<evidence type="ECO:0000313" key="4">
    <source>
        <dbReference type="Proteomes" id="UP000549052"/>
    </source>
</evidence>
<evidence type="ECO:0000256" key="2">
    <source>
        <dbReference type="SAM" id="SignalP"/>
    </source>
</evidence>
<sequence>MSIKSFVVAAVIGISGLALSGCVEGSGSYYEGYGGYGNYYGGYGGIYQSTFYDGPRYGRNYYRRDYNRRDYGRRHWNRRDNGVIGRPDRGNRPGWSGRPRSEWRGSEGRRLYLRSNEGGTGRSHQ</sequence>
<dbReference type="EMBL" id="JACGXN010000001">
    <property type="protein sequence ID" value="MBA8876771.1"/>
    <property type="molecule type" value="Genomic_DNA"/>
</dbReference>
<keyword evidence="4" id="KW-1185">Reference proteome</keyword>